<dbReference type="Gene3D" id="3.50.50.60">
    <property type="entry name" value="FAD/NAD(P)-binding domain"/>
    <property type="match status" value="1"/>
</dbReference>
<dbReference type="GO" id="GO:0016491">
    <property type="term" value="F:oxidoreductase activity"/>
    <property type="evidence" value="ECO:0007669"/>
    <property type="project" value="UniProtKB-KW"/>
</dbReference>
<dbReference type="InterPro" id="IPR006076">
    <property type="entry name" value="FAD-dep_OxRdtase"/>
</dbReference>
<comment type="caution">
    <text evidence="3">The sequence shown here is derived from an EMBL/GenBank/DDBJ whole genome shotgun (WGS) entry which is preliminary data.</text>
</comment>
<proteinExistence type="predicted"/>
<dbReference type="Proteomes" id="UP000265882">
    <property type="component" value="Unassembled WGS sequence"/>
</dbReference>
<evidence type="ECO:0000313" key="3">
    <source>
        <dbReference type="EMBL" id="RJP16665.1"/>
    </source>
</evidence>
<dbReference type="EMBL" id="QZKU01000125">
    <property type="protein sequence ID" value="RJP16665.1"/>
    <property type="molecule type" value="Genomic_DNA"/>
</dbReference>
<accession>A0A3A4NDC9</accession>
<dbReference type="AlphaFoldDB" id="A0A3A4NDC9"/>
<evidence type="ECO:0000313" key="4">
    <source>
        <dbReference type="Proteomes" id="UP000265882"/>
    </source>
</evidence>
<keyword evidence="1" id="KW-0560">Oxidoreductase</keyword>
<dbReference type="Pfam" id="PF01266">
    <property type="entry name" value="DAO"/>
    <property type="match status" value="1"/>
</dbReference>
<evidence type="ECO:0000259" key="2">
    <source>
        <dbReference type="Pfam" id="PF01266"/>
    </source>
</evidence>
<organism evidence="3 4">
    <name type="scientific">Abyssobacteria bacterium (strain SURF_5)</name>
    <dbReference type="NCBI Taxonomy" id="2093360"/>
    <lineage>
        <taxon>Bacteria</taxon>
        <taxon>Pseudomonadati</taxon>
        <taxon>Candidatus Hydrogenedentota</taxon>
        <taxon>Candidatus Abyssobacteria</taxon>
    </lineage>
</organism>
<name>A0A3A4NDC9_ABYX5</name>
<dbReference type="PROSITE" id="PS51257">
    <property type="entry name" value="PROKAR_LIPOPROTEIN"/>
    <property type="match status" value="1"/>
</dbReference>
<protein>
    <submittedName>
        <fullName evidence="3">FAD-binding oxidoreductase</fullName>
    </submittedName>
</protein>
<dbReference type="SUPFAM" id="SSF54373">
    <property type="entry name" value="FAD-linked reductases, C-terminal domain"/>
    <property type="match status" value="1"/>
</dbReference>
<sequence length="378" mass="40160">MKMGRIADAVVVGGGIAGVSVACHLAKNGIGKIILLEKEPLLGMGSSAASAGIIYHHFSEPVNRQLSRASLQALLEFEDRFETDIDLRQSGCIQTAGTPEDLAVLEGMHRGLAELKVHSRMLAPTELTHLIPGLVSTDLLGALFTPGDGYFDPHGVIQGYAAAARRLGVDFVTNTPAIDLVVHSGKIEGVRTPAGLVSTRIVVDSAGPLAADVARMAAVRVPIVTVKRQIFISAPTAAVRNDAPFYFDRNPPFYFRPESGGLLMSIAEMDECGADNLVVDWRSAEILAERALNRLPALESTRIMRGWAGLRSMTPDRAAILGPAGEPEGFSFACGFSGHGVMHSPMTGKIVAALVTEPALKSCDGVDLVPLQFDRFLS</sequence>
<gene>
    <name evidence="3" type="ORF">C4520_18135</name>
</gene>
<dbReference type="Gene3D" id="3.30.9.10">
    <property type="entry name" value="D-Amino Acid Oxidase, subunit A, domain 2"/>
    <property type="match status" value="1"/>
</dbReference>
<dbReference type="GO" id="GO:0005737">
    <property type="term" value="C:cytoplasm"/>
    <property type="evidence" value="ECO:0007669"/>
    <property type="project" value="TreeGrafter"/>
</dbReference>
<feature type="domain" description="FAD dependent oxidoreductase" evidence="2">
    <location>
        <begin position="8"/>
        <end position="354"/>
    </location>
</feature>
<reference evidence="3 4" key="1">
    <citation type="journal article" date="2017" name="ISME J.">
        <title>Energy and carbon metabolisms in a deep terrestrial subsurface fluid microbial community.</title>
        <authorList>
            <person name="Momper L."/>
            <person name="Jungbluth S.P."/>
            <person name="Lee M.D."/>
            <person name="Amend J.P."/>
        </authorList>
    </citation>
    <scope>NUCLEOTIDE SEQUENCE [LARGE SCALE GENOMIC DNA]</scope>
    <source>
        <strain evidence="3">SURF_5</strain>
    </source>
</reference>
<evidence type="ECO:0000256" key="1">
    <source>
        <dbReference type="ARBA" id="ARBA00023002"/>
    </source>
</evidence>
<dbReference type="PANTHER" id="PTHR13847:SF287">
    <property type="entry name" value="FAD-DEPENDENT OXIDOREDUCTASE DOMAIN-CONTAINING PROTEIN 1"/>
    <property type="match status" value="1"/>
</dbReference>
<dbReference type="InterPro" id="IPR036188">
    <property type="entry name" value="FAD/NAD-bd_sf"/>
</dbReference>
<dbReference type="SUPFAM" id="SSF51905">
    <property type="entry name" value="FAD/NAD(P)-binding domain"/>
    <property type="match status" value="1"/>
</dbReference>
<dbReference type="PANTHER" id="PTHR13847">
    <property type="entry name" value="SARCOSINE DEHYDROGENASE-RELATED"/>
    <property type="match status" value="1"/>
</dbReference>